<proteinExistence type="predicted"/>
<protein>
    <submittedName>
        <fullName evidence="2">Uncharacterized protein</fullName>
    </submittedName>
</protein>
<name>A0AC34FSZ3_9BILA</name>
<evidence type="ECO:0000313" key="2">
    <source>
        <dbReference type="WBParaSite" id="ES5_v2.g20433.t1"/>
    </source>
</evidence>
<sequence>MAFDSRFINIAFLTIFFVVGAEAIKCYQNQSRINEPASGSLTECSSIGMVRPTGCLKYTMFSTNTVTRMCDYTNCTLTLKFK</sequence>
<dbReference type="Proteomes" id="UP000887579">
    <property type="component" value="Unplaced"/>
</dbReference>
<dbReference type="WBParaSite" id="ES5_v2.g20433.t1">
    <property type="protein sequence ID" value="ES5_v2.g20433.t1"/>
    <property type="gene ID" value="ES5_v2.g20433"/>
</dbReference>
<organism evidence="1 2">
    <name type="scientific">Panagrolaimus sp. ES5</name>
    <dbReference type="NCBI Taxonomy" id="591445"/>
    <lineage>
        <taxon>Eukaryota</taxon>
        <taxon>Metazoa</taxon>
        <taxon>Ecdysozoa</taxon>
        <taxon>Nematoda</taxon>
        <taxon>Chromadorea</taxon>
        <taxon>Rhabditida</taxon>
        <taxon>Tylenchina</taxon>
        <taxon>Panagrolaimomorpha</taxon>
        <taxon>Panagrolaimoidea</taxon>
        <taxon>Panagrolaimidae</taxon>
        <taxon>Panagrolaimus</taxon>
    </lineage>
</organism>
<reference evidence="2" key="1">
    <citation type="submission" date="2022-11" db="UniProtKB">
        <authorList>
            <consortium name="WormBaseParasite"/>
        </authorList>
    </citation>
    <scope>IDENTIFICATION</scope>
</reference>
<accession>A0AC34FSZ3</accession>
<evidence type="ECO:0000313" key="1">
    <source>
        <dbReference type="Proteomes" id="UP000887579"/>
    </source>
</evidence>